<dbReference type="CDD" id="cd02440">
    <property type="entry name" value="AdoMet_MTases"/>
    <property type="match status" value="1"/>
</dbReference>
<dbReference type="InterPro" id="IPR025779">
    <property type="entry name" value="Met_S-MeTrfase"/>
</dbReference>
<dbReference type="Pfam" id="PF00155">
    <property type="entry name" value="Aminotran_1_2"/>
    <property type="match status" value="1"/>
</dbReference>
<evidence type="ECO:0000313" key="4">
    <source>
        <dbReference type="Proteomes" id="UP000623129"/>
    </source>
</evidence>
<dbReference type="InterPro" id="IPR015421">
    <property type="entry name" value="PyrdxlP-dep_Trfase_major"/>
</dbReference>
<dbReference type="SUPFAM" id="SSF53383">
    <property type="entry name" value="PLP-dependent transferases"/>
    <property type="match status" value="2"/>
</dbReference>
<comment type="caution">
    <text evidence="3">The sequence shown here is derived from an EMBL/GenBank/DDBJ whole genome shotgun (WGS) entry which is preliminary data.</text>
</comment>
<dbReference type="PANTHER" id="PTHR47087:SF1">
    <property type="entry name" value="METHIONINE S-METHYLTRANSFERASE"/>
    <property type="match status" value="1"/>
</dbReference>
<reference evidence="3" key="1">
    <citation type="submission" date="2020-01" db="EMBL/GenBank/DDBJ databases">
        <title>Genome sequence of Kobresia littledalei, the first chromosome-level genome in the family Cyperaceae.</title>
        <authorList>
            <person name="Qu G."/>
        </authorList>
    </citation>
    <scope>NUCLEOTIDE SEQUENCE</scope>
    <source>
        <strain evidence="3">C.B.Clarke</strain>
        <tissue evidence="3">Leaf</tissue>
    </source>
</reference>
<dbReference type="GO" id="GO:0032259">
    <property type="term" value="P:methylation"/>
    <property type="evidence" value="ECO:0007669"/>
    <property type="project" value="UniProtKB-UniRule"/>
</dbReference>
<comment type="similarity">
    <text evidence="1">Belongs to the class I-like SAM-binding methyltransferase superfamily.</text>
</comment>
<dbReference type="InterPro" id="IPR029063">
    <property type="entry name" value="SAM-dependent_MTases_sf"/>
</dbReference>
<evidence type="ECO:0000256" key="1">
    <source>
        <dbReference type="PROSITE-ProRule" id="PRU00888"/>
    </source>
</evidence>
<feature type="domain" description="Aminotransferase class I/classII large" evidence="2">
    <location>
        <begin position="734"/>
        <end position="1071"/>
    </location>
</feature>
<dbReference type="EMBL" id="SWLB01000006">
    <property type="protein sequence ID" value="KAF3337328.1"/>
    <property type="molecule type" value="Genomic_DNA"/>
</dbReference>
<dbReference type="InterPro" id="IPR004839">
    <property type="entry name" value="Aminotransferase_I/II_large"/>
</dbReference>
<dbReference type="Gene3D" id="3.40.640.10">
    <property type="entry name" value="Type I PLP-dependent aspartate aminotransferase-like (Major domain)"/>
    <property type="match status" value="1"/>
</dbReference>
<sequence length="1083" mass="120711">MEAMNTQIEKFLKECSVSGDAAYGAIKAVLERLENESSRSEARVFLAEIQRRFADSSIECFKKYHFRIHDVWLNDFEGYQKRKKLTMMEIPSIFIPEDWSFTFYEGINRHPDSFFRDKTVSELGCGNGWISIALAEKWGPRKVYGLDINPRAVKIAWINLYLNALDENGQPIYDPEGKSLLDRVEFHESDLLAYCRDNKIELERIVGCIPQILNPNPEAMSKIITENSSEEFLYDLSNYCALQGFVEDQFGLGLIARAVEEGISVIKPMGFMVFNMGGRPGQGVCRRLFERRGFRISKIWETKVMQAADTDISALVEIEKNSPHRFEFFMGLVADQPICARTASAYMKSGGRISHSLSVYSCQLRQPNQVKKIFEFLKDGFQEVSSSLDLSFEDESVADEKIPFLADLATFFTQKSFLPYDSPAGWLNFRNWIAGFMKNYHHIPLTSDNVVVFPTRTVAIENVLRLFAPRLAIVDDQLTRHLPKQWLSTLALEGSAKNEAEEITVIEAPHRSDLLIELIKKLKPQVVITGMAHFEAITSSAFENLLSTTREIGSRLFLDLSDHLELSSSPGSNGVLKYLASHTLPSHAAILCGLVKNRVYSDLEVAFIISEDAAIHEALSKTVELLEGHTALFSQHYYGCLFHELLAFQITDRHALLERESTDTDSTTMIGFSPSATSTLNGSEFFIHAPNSSNPSKIIHMDLDQNFLPLPLVVKASIFESFARQNMAESETDVGSGIKQLVRSRYGYPTDALSEIICGNSCLALFNKLVLSCINEKGTFFFPMGTNGHYLSAAQFMKCNMGTIPTTPEIGFKLSPEALKDALKSVERPWVYISGPTVNPTGSVYSDAEINSLLTVCAESGARVVIDTSFSGLEFEASNGSTIWNLKQGICNSAGSHKNFCVILLGGLSFELLAGGFDLGFLLLNEPDPDLVESVGNFFRGLSRPHGISKYAVRKLLGLKNGADEMLLEAIKEQKESLKNRAEVLTKTLTSCGWDVIDCHGGVSLVAKPTAYLGKTVKIDNSEATLDGTNFREALLKSTGLCINGGSWTRLPNYCRFSFSLEQTKFDQSLDQIVQFKKMVLGD</sequence>
<dbReference type="SUPFAM" id="SSF53335">
    <property type="entry name" value="S-adenosyl-L-methionine-dependent methyltransferases"/>
    <property type="match status" value="1"/>
</dbReference>
<dbReference type="Gene3D" id="3.90.1150.10">
    <property type="entry name" value="Aspartate Aminotransferase, domain 1"/>
    <property type="match status" value="1"/>
</dbReference>
<dbReference type="Proteomes" id="UP000623129">
    <property type="component" value="Unassembled WGS sequence"/>
</dbReference>
<dbReference type="PROSITE" id="PS51555">
    <property type="entry name" value="SAM_MT12"/>
    <property type="match status" value="1"/>
</dbReference>
<proteinExistence type="inferred from homology"/>
<keyword evidence="1" id="KW-0949">S-adenosyl-L-methionine</keyword>
<keyword evidence="1 3" id="KW-0489">Methyltransferase</keyword>
<name>A0A833RKI1_9POAL</name>
<dbReference type="AlphaFoldDB" id="A0A833RKI1"/>
<dbReference type="GO" id="GO:0030732">
    <property type="term" value="F:methionine S-methyltransferase activity"/>
    <property type="evidence" value="ECO:0007669"/>
    <property type="project" value="UniProtKB-UniRule"/>
</dbReference>
<dbReference type="InterPro" id="IPR015424">
    <property type="entry name" value="PyrdxlP-dep_Trfase"/>
</dbReference>
<gene>
    <name evidence="3" type="ORF">FCM35_KLT17915</name>
</gene>
<dbReference type="Gene3D" id="3.40.50.150">
    <property type="entry name" value="Vaccinia Virus protein VP39"/>
    <property type="match status" value="1"/>
</dbReference>
<dbReference type="Pfam" id="PF06325">
    <property type="entry name" value="PrmA"/>
    <property type="match status" value="1"/>
</dbReference>
<organism evidence="3 4">
    <name type="scientific">Carex littledalei</name>
    <dbReference type="NCBI Taxonomy" id="544730"/>
    <lineage>
        <taxon>Eukaryota</taxon>
        <taxon>Viridiplantae</taxon>
        <taxon>Streptophyta</taxon>
        <taxon>Embryophyta</taxon>
        <taxon>Tracheophyta</taxon>
        <taxon>Spermatophyta</taxon>
        <taxon>Magnoliopsida</taxon>
        <taxon>Liliopsida</taxon>
        <taxon>Poales</taxon>
        <taxon>Cyperaceae</taxon>
        <taxon>Cyperoideae</taxon>
        <taxon>Cariceae</taxon>
        <taxon>Carex</taxon>
        <taxon>Carex subgen. Euthyceras</taxon>
    </lineage>
</organism>
<evidence type="ECO:0000259" key="2">
    <source>
        <dbReference type="Pfam" id="PF00155"/>
    </source>
</evidence>
<dbReference type="EC" id="2.1.1.12" evidence="1"/>
<accession>A0A833RKI1</accession>
<protein>
    <recommendedName>
        <fullName evidence="1">methionine S-methyltransferase</fullName>
        <ecNumber evidence="1">2.1.1.12</ecNumber>
    </recommendedName>
</protein>
<keyword evidence="1 3" id="KW-0808">Transferase</keyword>
<dbReference type="GO" id="GO:0030170">
    <property type="term" value="F:pyridoxal phosphate binding"/>
    <property type="evidence" value="ECO:0007669"/>
    <property type="project" value="InterPro"/>
</dbReference>
<evidence type="ECO:0000313" key="3">
    <source>
        <dbReference type="EMBL" id="KAF3337328.1"/>
    </source>
</evidence>
<dbReference type="OrthoDB" id="540004at2759"/>
<keyword evidence="4" id="KW-1185">Reference proteome</keyword>
<dbReference type="InterPro" id="IPR015422">
    <property type="entry name" value="PyrdxlP-dep_Trfase_small"/>
</dbReference>
<comment type="catalytic activity">
    <reaction evidence="1">
        <text>L-methionine + S-adenosyl-L-methionine = S-methyl-L-methionine + S-adenosyl-L-homocysteine</text>
        <dbReference type="Rhea" id="RHEA:13761"/>
        <dbReference type="ChEBI" id="CHEBI:57844"/>
        <dbReference type="ChEBI" id="CHEBI:57856"/>
        <dbReference type="ChEBI" id="CHEBI:58252"/>
        <dbReference type="ChEBI" id="CHEBI:59789"/>
        <dbReference type="EC" id="2.1.1.12"/>
    </reaction>
</comment>
<dbReference type="PANTHER" id="PTHR47087">
    <property type="entry name" value="METHIONINE S-METHYLTRANSFERASE"/>
    <property type="match status" value="1"/>
</dbReference>